<dbReference type="EMBL" id="JACWFH010000003">
    <property type="protein sequence ID" value="MBY0095457.1"/>
    <property type="molecule type" value="Genomic_DNA"/>
</dbReference>
<dbReference type="SUPFAM" id="SSF109998">
    <property type="entry name" value="Triger factor/SurA peptide-binding domain-like"/>
    <property type="match status" value="1"/>
</dbReference>
<evidence type="ECO:0000256" key="2">
    <source>
        <dbReference type="ARBA" id="ARBA00013194"/>
    </source>
</evidence>
<name>A0ABS7JZN1_9BACI</name>
<accession>A0ABS7JZN1</accession>
<dbReference type="InterPro" id="IPR046357">
    <property type="entry name" value="PPIase_dom_sf"/>
</dbReference>
<evidence type="ECO:0000259" key="8">
    <source>
        <dbReference type="PROSITE" id="PS50198"/>
    </source>
</evidence>
<dbReference type="InterPro" id="IPR027304">
    <property type="entry name" value="Trigger_fact/SurA_dom_sf"/>
</dbReference>
<keyword evidence="5 6" id="KW-0413">Isomerase</keyword>
<feature type="transmembrane region" description="Helical" evidence="7">
    <location>
        <begin position="6"/>
        <end position="25"/>
    </location>
</feature>
<dbReference type="Gene3D" id="1.10.4030.10">
    <property type="entry name" value="Porin chaperone SurA, peptide-binding domain"/>
    <property type="match status" value="1"/>
</dbReference>
<dbReference type="InterPro" id="IPR023058">
    <property type="entry name" value="PPIase_PpiC_CS"/>
</dbReference>
<protein>
    <recommendedName>
        <fullName evidence="2">peptidylprolyl isomerase</fullName>
        <ecNumber evidence="2">5.2.1.8</ecNumber>
    </recommendedName>
</protein>
<comment type="catalytic activity">
    <reaction evidence="1">
        <text>[protein]-peptidylproline (omega=180) = [protein]-peptidylproline (omega=0)</text>
        <dbReference type="Rhea" id="RHEA:16237"/>
        <dbReference type="Rhea" id="RHEA-COMP:10747"/>
        <dbReference type="Rhea" id="RHEA-COMP:10748"/>
        <dbReference type="ChEBI" id="CHEBI:83833"/>
        <dbReference type="ChEBI" id="CHEBI:83834"/>
        <dbReference type="EC" id="5.2.1.8"/>
    </reaction>
</comment>
<dbReference type="Pfam" id="PF13145">
    <property type="entry name" value="Rotamase_2"/>
    <property type="match status" value="1"/>
</dbReference>
<dbReference type="Pfam" id="PF13624">
    <property type="entry name" value="SurA_N_3"/>
    <property type="match status" value="1"/>
</dbReference>
<dbReference type="PANTHER" id="PTHR47245:SF1">
    <property type="entry name" value="FOLDASE PROTEIN PRSA"/>
    <property type="match status" value="1"/>
</dbReference>
<dbReference type="InterPro" id="IPR050245">
    <property type="entry name" value="PrsA_foldase"/>
</dbReference>
<dbReference type="Proteomes" id="UP000769780">
    <property type="component" value="Unassembled WGS sequence"/>
</dbReference>
<evidence type="ECO:0000256" key="4">
    <source>
        <dbReference type="ARBA" id="ARBA00023110"/>
    </source>
</evidence>
<evidence type="ECO:0000256" key="6">
    <source>
        <dbReference type="PROSITE-ProRule" id="PRU00278"/>
    </source>
</evidence>
<dbReference type="InterPro" id="IPR000297">
    <property type="entry name" value="PPIase_PpiC"/>
</dbReference>
<dbReference type="PANTHER" id="PTHR47245">
    <property type="entry name" value="PEPTIDYLPROLYL ISOMERASE"/>
    <property type="match status" value="1"/>
</dbReference>
<evidence type="ECO:0000313" key="10">
    <source>
        <dbReference type="Proteomes" id="UP000769780"/>
    </source>
</evidence>
<dbReference type="EC" id="5.2.1.8" evidence="2"/>
<proteinExistence type="predicted"/>
<organism evidence="9 10">
    <name type="scientific">Mesobacillus maritimus</name>
    <dbReference type="NCBI Taxonomy" id="1643336"/>
    <lineage>
        <taxon>Bacteria</taxon>
        <taxon>Bacillati</taxon>
        <taxon>Bacillota</taxon>
        <taxon>Bacilli</taxon>
        <taxon>Bacillales</taxon>
        <taxon>Bacillaceae</taxon>
        <taxon>Mesobacillus</taxon>
    </lineage>
</organism>
<evidence type="ECO:0000256" key="3">
    <source>
        <dbReference type="ARBA" id="ARBA00022729"/>
    </source>
</evidence>
<reference evidence="9 10" key="1">
    <citation type="submission" date="2020-07" db="EMBL/GenBank/DDBJ databases">
        <title>Fungal Genomes of the International Space Station.</title>
        <authorList>
            <person name="Seuylemezian A."/>
            <person name="Singh N.K."/>
            <person name="Wood J."/>
            <person name="Venkateswaran K."/>
        </authorList>
    </citation>
    <scope>NUCLEOTIDE SEQUENCE [LARGE SCALE GENOMIC DNA]</scope>
    <source>
        <strain evidence="9 10">PL-B2</strain>
    </source>
</reference>
<keyword evidence="7" id="KW-1133">Transmembrane helix</keyword>
<keyword evidence="7" id="KW-0472">Membrane</keyword>
<dbReference type="GO" id="GO:0016853">
    <property type="term" value="F:isomerase activity"/>
    <property type="evidence" value="ECO:0007669"/>
    <property type="project" value="UniProtKB-KW"/>
</dbReference>
<keyword evidence="10" id="KW-1185">Reference proteome</keyword>
<dbReference type="Gene3D" id="3.10.50.40">
    <property type="match status" value="1"/>
</dbReference>
<dbReference type="SUPFAM" id="SSF54534">
    <property type="entry name" value="FKBP-like"/>
    <property type="match status" value="1"/>
</dbReference>
<comment type="caution">
    <text evidence="9">The sequence shown here is derived from an EMBL/GenBank/DDBJ whole genome shotgun (WGS) entry which is preliminary data.</text>
</comment>
<keyword evidence="3" id="KW-0732">Signal</keyword>
<dbReference type="PROSITE" id="PS50198">
    <property type="entry name" value="PPIC_PPIASE_2"/>
    <property type="match status" value="1"/>
</dbReference>
<feature type="domain" description="PpiC" evidence="8">
    <location>
        <begin position="149"/>
        <end position="240"/>
    </location>
</feature>
<keyword evidence="7" id="KW-0812">Transmembrane</keyword>
<evidence type="ECO:0000256" key="7">
    <source>
        <dbReference type="SAM" id="Phobius"/>
    </source>
</evidence>
<evidence type="ECO:0000256" key="5">
    <source>
        <dbReference type="ARBA" id="ARBA00023235"/>
    </source>
</evidence>
<sequence length="290" mass="33802">MEIYRLRRAVLILVVFNILTIVFFLSRPDWKSSRETVATVGNEKVTRQEWLNELETKYGEETLRDLIDKKVITTLAKEHKIKVSDDELEQELNMYKAIYGMQENISGEEWEEKVRVSLLLEELLTKDAKFSEEDLEAYYQENMDLFNLPSSYHMSQIIVKTLSEAEQTIEELEEGSTFDVLAMERSLDEFSANKGGDLGYIREDDETLASYIEEAKGMTPGSWSDPIQVDGGYAVLYLHDAIEGKRYPFEEVKDQIRRQIAIEQMDIPVSARPFWEEAEVSWFYEEKAKQ</sequence>
<dbReference type="PROSITE" id="PS01096">
    <property type="entry name" value="PPIC_PPIASE_1"/>
    <property type="match status" value="1"/>
</dbReference>
<evidence type="ECO:0000256" key="1">
    <source>
        <dbReference type="ARBA" id="ARBA00000971"/>
    </source>
</evidence>
<dbReference type="RefSeq" id="WP_221870447.1">
    <property type="nucleotide sequence ID" value="NZ_JACWFH010000003.1"/>
</dbReference>
<evidence type="ECO:0000313" key="9">
    <source>
        <dbReference type="EMBL" id="MBY0095457.1"/>
    </source>
</evidence>
<keyword evidence="4 6" id="KW-0697">Rotamase</keyword>
<gene>
    <name evidence="9" type="ORF">H0185_01295</name>
</gene>